<evidence type="ECO:0000256" key="1">
    <source>
        <dbReference type="SAM" id="MobiDB-lite"/>
    </source>
</evidence>
<reference evidence="3" key="1">
    <citation type="journal article" date="2019" name="Int. J. Syst. Evol. Microbiol.">
        <title>The Global Catalogue of Microorganisms (GCM) 10K type strain sequencing project: providing services to taxonomists for standard genome sequencing and annotation.</title>
        <authorList>
            <consortium name="The Broad Institute Genomics Platform"/>
            <consortium name="The Broad Institute Genome Sequencing Center for Infectious Disease"/>
            <person name="Wu L."/>
            <person name="Ma J."/>
        </authorList>
    </citation>
    <scope>NUCLEOTIDE SEQUENCE [LARGE SCALE GENOMIC DNA]</scope>
    <source>
        <strain evidence="3">NBRC 111368</strain>
    </source>
</reference>
<feature type="region of interest" description="Disordered" evidence="1">
    <location>
        <begin position="1"/>
        <end position="31"/>
    </location>
</feature>
<feature type="compositionally biased region" description="Basic and acidic residues" evidence="1">
    <location>
        <begin position="11"/>
        <end position="21"/>
    </location>
</feature>
<accession>A0ABW1YW89</accession>
<feature type="compositionally biased region" description="Basic and acidic residues" evidence="1">
    <location>
        <begin position="63"/>
        <end position="73"/>
    </location>
</feature>
<protein>
    <submittedName>
        <fullName evidence="2">Uncharacterized protein</fullName>
    </submittedName>
</protein>
<sequence>MTQITTARPTPRTDRQKEARETSATTPAPSACDIALESMIVLLARHISREMTSADEPQAAASEAERKRISRIE</sequence>
<evidence type="ECO:0000313" key="2">
    <source>
        <dbReference type="EMBL" id="MFC6641344.1"/>
    </source>
</evidence>
<keyword evidence="3" id="KW-1185">Reference proteome</keyword>
<comment type="caution">
    <text evidence="2">The sequence shown here is derived from an EMBL/GenBank/DDBJ whole genome shotgun (WGS) entry which is preliminary data.</text>
</comment>
<name>A0ABW1YW89_9RHOB</name>
<evidence type="ECO:0000313" key="3">
    <source>
        <dbReference type="Proteomes" id="UP001596403"/>
    </source>
</evidence>
<dbReference type="RefSeq" id="WP_132447097.1">
    <property type="nucleotide sequence ID" value="NZ_JBHSWA010000001.1"/>
</dbReference>
<organism evidence="2 3">
    <name type="scientific">Sulfitobacter profundi</name>
    <dbReference type="NCBI Taxonomy" id="2679961"/>
    <lineage>
        <taxon>Bacteria</taxon>
        <taxon>Pseudomonadati</taxon>
        <taxon>Pseudomonadota</taxon>
        <taxon>Alphaproteobacteria</taxon>
        <taxon>Rhodobacterales</taxon>
        <taxon>Roseobacteraceae</taxon>
        <taxon>Sulfitobacter</taxon>
    </lineage>
</organism>
<feature type="region of interest" description="Disordered" evidence="1">
    <location>
        <begin position="50"/>
        <end position="73"/>
    </location>
</feature>
<dbReference type="EMBL" id="JBHSWA010000001">
    <property type="protein sequence ID" value="MFC6641344.1"/>
    <property type="molecule type" value="Genomic_DNA"/>
</dbReference>
<gene>
    <name evidence="2" type="ORF">ACFQAU_05865</name>
</gene>
<dbReference type="Proteomes" id="UP001596403">
    <property type="component" value="Unassembled WGS sequence"/>
</dbReference>
<proteinExistence type="predicted"/>